<evidence type="ECO:0000313" key="6">
    <source>
        <dbReference type="EMBL" id="GLD74252.1"/>
    </source>
</evidence>
<dbReference type="GO" id="GO:0005615">
    <property type="term" value="C:extracellular space"/>
    <property type="evidence" value="ECO:0007669"/>
    <property type="project" value="TreeGrafter"/>
</dbReference>
<accession>A0AAD3RMT0</accession>
<evidence type="ECO:0000256" key="5">
    <source>
        <dbReference type="SAM" id="MobiDB-lite"/>
    </source>
</evidence>
<comment type="subcellular location">
    <subcellularLocation>
        <location evidence="1">Secreted</location>
    </subcellularLocation>
</comment>
<proteinExistence type="predicted"/>
<evidence type="ECO:0000256" key="4">
    <source>
        <dbReference type="ARBA" id="ARBA00023180"/>
    </source>
</evidence>
<dbReference type="Proteomes" id="UP001279410">
    <property type="component" value="Unassembled WGS sequence"/>
</dbReference>
<feature type="region of interest" description="Disordered" evidence="5">
    <location>
        <begin position="511"/>
        <end position="531"/>
    </location>
</feature>
<keyword evidence="4" id="KW-0325">Glycoprotein</keyword>
<comment type="caution">
    <text evidence="6">The sequence shown here is derived from an EMBL/GenBank/DDBJ whole genome shotgun (WGS) entry which is preliminary data.</text>
</comment>
<organism evidence="6 7">
    <name type="scientific">Lates japonicus</name>
    <name type="common">Japanese lates</name>
    <dbReference type="NCBI Taxonomy" id="270547"/>
    <lineage>
        <taxon>Eukaryota</taxon>
        <taxon>Metazoa</taxon>
        <taxon>Chordata</taxon>
        <taxon>Craniata</taxon>
        <taxon>Vertebrata</taxon>
        <taxon>Euteleostomi</taxon>
        <taxon>Actinopterygii</taxon>
        <taxon>Neopterygii</taxon>
        <taxon>Teleostei</taxon>
        <taxon>Neoteleostei</taxon>
        <taxon>Acanthomorphata</taxon>
        <taxon>Carangaria</taxon>
        <taxon>Carangaria incertae sedis</taxon>
        <taxon>Centropomidae</taxon>
        <taxon>Lates</taxon>
    </lineage>
</organism>
<protein>
    <submittedName>
        <fullName evidence="6">Thyroglobulin-like protein</fullName>
    </submittedName>
</protein>
<dbReference type="AlphaFoldDB" id="A0AAD3RMT0"/>
<evidence type="ECO:0000256" key="3">
    <source>
        <dbReference type="ARBA" id="ARBA00022729"/>
    </source>
</evidence>
<dbReference type="InterPro" id="IPR052001">
    <property type="entry name" value="MHC-II_Gamma/Thyroglobulin"/>
</dbReference>
<dbReference type="EMBL" id="BRZM01002095">
    <property type="protein sequence ID" value="GLD74252.1"/>
    <property type="molecule type" value="Genomic_DNA"/>
</dbReference>
<evidence type="ECO:0000256" key="2">
    <source>
        <dbReference type="ARBA" id="ARBA00022525"/>
    </source>
</evidence>
<keyword evidence="2" id="KW-0964">Secreted</keyword>
<keyword evidence="3" id="KW-0732">Signal</keyword>
<evidence type="ECO:0000313" key="7">
    <source>
        <dbReference type="Proteomes" id="UP001279410"/>
    </source>
</evidence>
<dbReference type="PANTHER" id="PTHR14093:SF19">
    <property type="entry name" value="THYROGLOBULIN"/>
    <property type="match status" value="1"/>
</dbReference>
<dbReference type="PANTHER" id="PTHR14093">
    <property type="entry name" value="HLA CLASS II GAMMA CHAIN"/>
    <property type="match status" value="1"/>
</dbReference>
<dbReference type="GO" id="GO:0006590">
    <property type="term" value="P:thyroid hormone generation"/>
    <property type="evidence" value="ECO:0007669"/>
    <property type="project" value="TreeGrafter"/>
</dbReference>
<sequence>AELFDWLSCSVRVRGGASDLLVIRKKGAEFPSQRQQQRSFVRMRMTKAVSGVFRTQVFSGQTSLSDAHRFCQDGCSRDACCRGFILNQNSLNGGSLLCGWLRAPSVLMCGDQDWDVIGQGAANRICGAGLTYNEQQRSFVFDFGGQEFTITDSNLPDDTKNNKDYQASIVSFQAVYLNTGADSAVGSAPSCAAAELRPPLDDSVQQKFESVSDDDVLVDPQRKLSTLSFWLNKKNYDSQQALLWCLSRCEAEPLCSVVDLRDAVDPSGFFSCSLFPDSRVCGAYDKPLRRACRLLLDRTPNNTYSKKMDLSGPVKSFYQRVSFQKMVSYSVRSRVGLRETTRLSEGFMECERRCDEDPCCRGIGFIRDTKSPVSGSRLMVKTTHHLEDSRLHTVVVKTTPDLFRWHASLPTSVRPHRIASALLAMSSTSAGHHHRIGQDQGLVSPCPEAESVLPCRPSAAAGYDRPSRSRMPRALAVKQPGFQTRVTVKFASGVRRRPLNRIAEEAHSRRLVVPPPNHGNHLSAVIQSTCN</sequence>
<keyword evidence="7" id="KW-1185">Reference proteome</keyword>
<name>A0AAD3RMT0_LATJO</name>
<evidence type="ECO:0000256" key="1">
    <source>
        <dbReference type="ARBA" id="ARBA00004613"/>
    </source>
</evidence>
<feature type="non-terminal residue" evidence="6">
    <location>
        <position position="1"/>
    </location>
</feature>
<gene>
    <name evidence="6" type="ORF">AKAME5_002558100</name>
</gene>
<reference evidence="6" key="1">
    <citation type="submission" date="2022-08" db="EMBL/GenBank/DDBJ databases">
        <title>Genome sequencing of akame (Lates japonicus).</title>
        <authorList>
            <person name="Hashiguchi Y."/>
            <person name="Takahashi H."/>
        </authorList>
    </citation>
    <scope>NUCLEOTIDE SEQUENCE</scope>
    <source>
        <strain evidence="6">Kochi</strain>
    </source>
</reference>